<gene>
    <name evidence="1" type="ORF">EAV92_15305</name>
</gene>
<dbReference type="Proteomes" id="UP000269097">
    <property type="component" value="Chromosome"/>
</dbReference>
<dbReference type="InterPro" id="IPR029044">
    <property type="entry name" value="Nucleotide-diphossugar_trans"/>
</dbReference>
<dbReference type="AlphaFoldDB" id="A0A3G3JZZ3"/>
<sequence>MRIAAIVQARMGSTRLPGKVLRPLGGVPVIQWIYERLSKCRNLDQIVVATGESAADDEFAETLKRLGIPVFRGSEHDVLDRYYRAARAIRADAVVRITGDCPLIDPAVVDAVVARFNEGQPELRYVSNINPPTYPDGLDVEVFTIEALYQAWRQSEWASEREHVTPYMRNRPDLFPQDHIRCEKDYSHYRWTLDEERDWSFLTALVSLASDKGWEPREVSFPEWLSLIESHSDLTGRNEGILRNEGEMKSLAADRKVK</sequence>
<dbReference type="Pfam" id="PF02348">
    <property type="entry name" value="CTP_transf_3"/>
    <property type="match status" value="1"/>
</dbReference>
<protein>
    <recommendedName>
        <fullName evidence="3">Acylneuraminate cytidylyltransferase</fullName>
    </recommendedName>
</protein>
<evidence type="ECO:0008006" key="3">
    <source>
        <dbReference type="Google" id="ProtNLM"/>
    </source>
</evidence>
<dbReference type="PANTHER" id="PTHR42866">
    <property type="entry name" value="3-DEOXY-MANNO-OCTULOSONATE CYTIDYLYLTRANSFERASE"/>
    <property type="match status" value="1"/>
</dbReference>
<reference evidence="1 2" key="1">
    <citation type="submission" date="2018-10" db="EMBL/GenBank/DDBJ databases">
        <title>Genome Sequence of Cohnella sp.</title>
        <authorList>
            <person name="Srinivasan S."/>
            <person name="Kim M.K."/>
        </authorList>
    </citation>
    <scope>NUCLEOTIDE SEQUENCE [LARGE SCALE GENOMIC DNA]</scope>
    <source>
        <strain evidence="1 2">18JY8-7</strain>
    </source>
</reference>
<dbReference type="CDD" id="cd02518">
    <property type="entry name" value="GT2_SpsF"/>
    <property type="match status" value="1"/>
</dbReference>
<dbReference type="RefSeq" id="WP_123041908.1">
    <property type="nucleotide sequence ID" value="NZ_CP033433.1"/>
</dbReference>
<evidence type="ECO:0000313" key="2">
    <source>
        <dbReference type="Proteomes" id="UP000269097"/>
    </source>
</evidence>
<dbReference type="PANTHER" id="PTHR42866:SF1">
    <property type="entry name" value="SPORE COAT POLYSACCHARIDE BIOSYNTHESIS PROTEIN SPSF"/>
    <property type="match status" value="1"/>
</dbReference>
<dbReference type="EMBL" id="CP033433">
    <property type="protein sequence ID" value="AYQ73824.1"/>
    <property type="molecule type" value="Genomic_DNA"/>
</dbReference>
<keyword evidence="2" id="KW-1185">Reference proteome</keyword>
<dbReference type="Gene3D" id="3.90.550.10">
    <property type="entry name" value="Spore Coat Polysaccharide Biosynthesis Protein SpsA, Chain A"/>
    <property type="match status" value="1"/>
</dbReference>
<dbReference type="GO" id="GO:0005829">
    <property type="term" value="C:cytosol"/>
    <property type="evidence" value="ECO:0007669"/>
    <property type="project" value="TreeGrafter"/>
</dbReference>
<proteinExistence type="predicted"/>
<organism evidence="1 2">
    <name type="scientific">Cohnella candidum</name>
    <dbReference type="NCBI Taxonomy" id="2674991"/>
    <lineage>
        <taxon>Bacteria</taxon>
        <taxon>Bacillati</taxon>
        <taxon>Bacillota</taxon>
        <taxon>Bacilli</taxon>
        <taxon>Bacillales</taxon>
        <taxon>Paenibacillaceae</taxon>
        <taxon>Cohnella</taxon>
    </lineage>
</organism>
<dbReference type="KEGG" id="coh:EAV92_15305"/>
<dbReference type="InterPro" id="IPR003329">
    <property type="entry name" value="Cytidylyl_trans"/>
</dbReference>
<accession>A0A3G3JZZ3</accession>
<dbReference type="SUPFAM" id="SSF53448">
    <property type="entry name" value="Nucleotide-diphospho-sugar transferases"/>
    <property type="match status" value="1"/>
</dbReference>
<evidence type="ECO:0000313" key="1">
    <source>
        <dbReference type="EMBL" id="AYQ73824.1"/>
    </source>
</evidence>
<name>A0A3G3JZZ3_9BACL</name>